<keyword evidence="3 6" id="KW-0812">Transmembrane</keyword>
<feature type="transmembrane region" description="Helical" evidence="6">
    <location>
        <begin position="160"/>
        <end position="178"/>
    </location>
</feature>
<evidence type="ECO:0000259" key="7">
    <source>
        <dbReference type="Pfam" id="PF00892"/>
    </source>
</evidence>
<feature type="transmembrane region" description="Helical" evidence="6">
    <location>
        <begin position="216"/>
        <end position="235"/>
    </location>
</feature>
<feature type="transmembrane region" description="Helical" evidence="6">
    <location>
        <begin position="309"/>
        <end position="328"/>
    </location>
</feature>
<evidence type="ECO:0000256" key="6">
    <source>
        <dbReference type="SAM" id="Phobius"/>
    </source>
</evidence>
<feature type="domain" description="EamA" evidence="7">
    <location>
        <begin position="213"/>
        <end position="350"/>
    </location>
</feature>
<dbReference type="GeneID" id="8244075"/>
<evidence type="ECO:0000313" key="9">
    <source>
        <dbReference type="Proteomes" id="UP000002009"/>
    </source>
</evidence>
<dbReference type="FunCoup" id="C1E7V1">
    <property type="interactions" value="375"/>
</dbReference>
<gene>
    <name evidence="8" type="ORF">MICPUN_68819</name>
</gene>
<comment type="subcellular location">
    <subcellularLocation>
        <location evidence="1">Membrane</location>
        <topology evidence="1">Multi-pass membrane protein</topology>
    </subcellularLocation>
</comment>
<dbReference type="InterPro" id="IPR050638">
    <property type="entry name" value="AA-Vitamin_Transporters"/>
</dbReference>
<dbReference type="InterPro" id="IPR000620">
    <property type="entry name" value="EamA_dom"/>
</dbReference>
<keyword evidence="5 6" id="KW-0472">Membrane</keyword>
<dbReference type="PANTHER" id="PTHR32322">
    <property type="entry name" value="INNER MEMBRANE TRANSPORTER"/>
    <property type="match status" value="1"/>
</dbReference>
<evidence type="ECO:0000313" key="8">
    <source>
        <dbReference type="EMBL" id="ACO64398.1"/>
    </source>
</evidence>
<protein>
    <submittedName>
        <fullName evidence="8">Drug/Metabolite transporter superfamily</fullName>
    </submittedName>
</protein>
<proteinExistence type="inferred from homology"/>
<feature type="transmembrane region" description="Helical" evidence="6">
    <location>
        <begin position="75"/>
        <end position="94"/>
    </location>
</feature>
<dbReference type="RefSeq" id="XP_002503140.1">
    <property type="nucleotide sequence ID" value="XM_002503094.1"/>
</dbReference>
<feature type="transmembrane region" description="Helical" evidence="6">
    <location>
        <begin position="282"/>
        <end position="302"/>
    </location>
</feature>
<comment type="similarity">
    <text evidence="2">Belongs to the drug/metabolite transporter (DMT) superfamily. Plant drug/metabolite exporter (P-DME) (TC 2.A.7.4) family.</text>
</comment>
<dbReference type="GO" id="GO:0009507">
    <property type="term" value="C:chloroplast"/>
    <property type="evidence" value="ECO:0007669"/>
    <property type="project" value="TreeGrafter"/>
</dbReference>
<evidence type="ECO:0000256" key="1">
    <source>
        <dbReference type="ARBA" id="ARBA00004141"/>
    </source>
</evidence>
<organism evidence="8 9">
    <name type="scientific">Micromonas commoda (strain RCC299 / NOUM17 / CCMP2709)</name>
    <name type="common">Picoplanktonic green alga</name>
    <dbReference type="NCBI Taxonomy" id="296587"/>
    <lineage>
        <taxon>Eukaryota</taxon>
        <taxon>Viridiplantae</taxon>
        <taxon>Chlorophyta</taxon>
        <taxon>Mamiellophyceae</taxon>
        <taxon>Mamiellales</taxon>
        <taxon>Mamiellaceae</taxon>
        <taxon>Micromonas</taxon>
    </lineage>
</organism>
<dbReference type="PANTHER" id="PTHR32322:SF2">
    <property type="entry name" value="EAMA DOMAIN-CONTAINING PROTEIN"/>
    <property type="match status" value="1"/>
</dbReference>
<evidence type="ECO:0000256" key="2">
    <source>
        <dbReference type="ARBA" id="ARBA00007635"/>
    </source>
</evidence>
<evidence type="ECO:0000256" key="3">
    <source>
        <dbReference type="ARBA" id="ARBA00022692"/>
    </source>
</evidence>
<reference evidence="8 9" key="1">
    <citation type="journal article" date="2009" name="Science">
        <title>Green evolution and dynamic adaptations revealed by genomes of the marine picoeukaryotes Micromonas.</title>
        <authorList>
            <person name="Worden A.Z."/>
            <person name="Lee J.H."/>
            <person name="Mock T."/>
            <person name="Rouze P."/>
            <person name="Simmons M.P."/>
            <person name="Aerts A.L."/>
            <person name="Allen A.E."/>
            <person name="Cuvelier M.L."/>
            <person name="Derelle E."/>
            <person name="Everett M.V."/>
            <person name="Foulon E."/>
            <person name="Grimwood J."/>
            <person name="Gundlach H."/>
            <person name="Henrissat B."/>
            <person name="Napoli C."/>
            <person name="McDonald S.M."/>
            <person name="Parker M.S."/>
            <person name="Rombauts S."/>
            <person name="Salamov A."/>
            <person name="Von Dassow P."/>
            <person name="Badger J.H."/>
            <person name="Coutinho P.M."/>
            <person name="Demir E."/>
            <person name="Dubchak I."/>
            <person name="Gentemann C."/>
            <person name="Eikrem W."/>
            <person name="Gready J.E."/>
            <person name="John U."/>
            <person name="Lanier W."/>
            <person name="Lindquist E.A."/>
            <person name="Lucas S."/>
            <person name="Mayer K.F."/>
            <person name="Moreau H."/>
            <person name="Not F."/>
            <person name="Otillar R."/>
            <person name="Panaud O."/>
            <person name="Pangilinan J."/>
            <person name="Paulsen I."/>
            <person name="Piegu B."/>
            <person name="Poliakov A."/>
            <person name="Robbens S."/>
            <person name="Schmutz J."/>
            <person name="Toulza E."/>
            <person name="Wyss T."/>
            <person name="Zelensky A."/>
            <person name="Zhou K."/>
            <person name="Armbrust E.V."/>
            <person name="Bhattacharya D."/>
            <person name="Goodenough U.W."/>
            <person name="Van de Peer Y."/>
            <person name="Grigoriev I.V."/>
        </authorList>
    </citation>
    <scope>NUCLEOTIDE SEQUENCE [LARGE SCALE GENOMIC DNA]</scope>
    <source>
        <strain evidence="9">RCC299 / NOUM17</strain>
    </source>
</reference>
<dbReference type="Proteomes" id="UP000002009">
    <property type="component" value="Chromosome 6"/>
</dbReference>
<feature type="transmembrane region" description="Helical" evidence="6">
    <location>
        <begin position="242"/>
        <end position="262"/>
    </location>
</feature>
<dbReference type="AlphaFoldDB" id="C1E7V1"/>
<feature type="non-terminal residue" evidence="8">
    <location>
        <position position="350"/>
    </location>
</feature>
<feature type="transmembrane region" description="Helical" evidence="6">
    <location>
        <begin position="133"/>
        <end position="154"/>
    </location>
</feature>
<evidence type="ECO:0000256" key="5">
    <source>
        <dbReference type="ARBA" id="ARBA00023136"/>
    </source>
</evidence>
<evidence type="ECO:0000256" key="4">
    <source>
        <dbReference type="ARBA" id="ARBA00022989"/>
    </source>
</evidence>
<dbReference type="OMA" id="AYGLFFY"/>
<keyword evidence="4 6" id="KW-1133">Transmembrane helix</keyword>
<feature type="non-terminal residue" evidence="8">
    <location>
        <position position="1"/>
    </location>
</feature>
<dbReference type="OrthoDB" id="1917929at2759"/>
<dbReference type="Pfam" id="PF00892">
    <property type="entry name" value="EamA"/>
    <property type="match status" value="2"/>
</dbReference>
<feature type="transmembrane region" description="Helical" evidence="6">
    <location>
        <begin position="185"/>
        <end position="204"/>
    </location>
</feature>
<dbReference type="SUPFAM" id="SSF103481">
    <property type="entry name" value="Multidrug resistance efflux transporter EmrE"/>
    <property type="match status" value="2"/>
</dbReference>
<dbReference type="KEGG" id="mis:MICPUN_68819"/>
<dbReference type="GO" id="GO:0016020">
    <property type="term" value="C:membrane"/>
    <property type="evidence" value="ECO:0007669"/>
    <property type="project" value="UniProtKB-SubCell"/>
</dbReference>
<name>C1E7V1_MICCC</name>
<feature type="transmembrane region" description="Helical" evidence="6">
    <location>
        <begin position="42"/>
        <end position="63"/>
    </location>
</feature>
<dbReference type="eggNOG" id="ENOG502QQKE">
    <property type="taxonomic scope" value="Eukaryota"/>
</dbReference>
<feature type="transmembrane region" description="Helical" evidence="6">
    <location>
        <begin position="106"/>
        <end position="126"/>
    </location>
</feature>
<accession>C1E7V1</accession>
<dbReference type="EMBL" id="CP001327">
    <property type="protein sequence ID" value="ACO64398.1"/>
    <property type="molecule type" value="Genomic_DNA"/>
</dbReference>
<dbReference type="InParanoid" id="C1E7V1"/>
<keyword evidence="9" id="KW-1185">Reference proteome</keyword>
<sequence length="350" mass="35931">SPEESLECVLVGTDVACVLSEDEGDRLDGAKETRDDDSTSSILAALGGVALVSPFFLWGTSMVAMKEVLPATSPLFVASVRLVPAGAVLVAWAASKGRPMPSGAMAWLAIAIFALVDGTAFQGCLAEGLQRTSAGLGSVIIDSQPLTVAVLAAIIYGESLAPAGVFGLFLGVVGLLMLELPKEALAQIGGGDLGGALAAVTAGVDDGGGIWDSGEWWMLLAAQSMAVGTVMVRWVCKYVDPVMATGWHMALGGVPLLAYSIATEPGVYENLDKLTAGDVGGLMYTSLLGSALAYGAFFYFASKGSLTKLSSLTFLTPMFAALFGYLLLGETLDEVQLAGAAVTIVGIYLV</sequence>
<dbReference type="InterPro" id="IPR037185">
    <property type="entry name" value="EmrE-like"/>
</dbReference>
<feature type="domain" description="EamA" evidence="7">
    <location>
        <begin position="49"/>
        <end position="178"/>
    </location>
</feature>